<dbReference type="AlphaFoldDB" id="A0A0C3QWH9"/>
<protein>
    <submittedName>
        <fullName evidence="1">Uncharacterized protein</fullName>
    </submittedName>
</protein>
<dbReference type="HOGENOM" id="CLU_2905826_0_0_1"/>
<keyword evidence="2" id="KW-1185">Reference proteome</keyword>
<evidence type="ECO:0000313" key="2">
    <source>
        <dbReference type="Proteomes" id="UP000054248"/>
    </source>
</evidence>
<organism evidence="1 2">
    <name type="scientific">Tulasnella calospora MUT 4182</name>
    <dbReference type="NCBI Taxonomy" id="1051891"/>
    <lineage>
        <taxon>Eukaryota</taxon>
        <taxon>Fungi</taxon>
        <taxon>Dikarya</taxon>
        <taxon>Basidiomycota</taxon>
        <taxon>Agaricomycotina</taxon>
        <taxon>Agaricomycetes</taxon>
        <taxon>Cantharellales</taxon>
        <taxon>Tulasnellaceae</taxon>
        <taxon>Tulasnella</taxon>
    </lineage>
</organism>
<reference evidence="1 2" key="1">
    <citation type="submission" date="2014-04" db="EMBL/GenBank/DDBJ databases">
        <authorList>
            <consortium name="DOE Joint Genome Institute"/>
            <person name="Kuo A."/>
            <person name="Girlanda M."/>
            <person name="Perotto S."/>
            <person name="Kohler A."/>
            <person name="Nagy L.G."/>
            <person name="Floudas D."/>
            <person name="Copeland A."/>
            <person name="Barry K.W."/>
            <person name="Cichocki N."/>
            <person name="Veneault-Fourrey C."/>
            <person name="LaButti K."/>
            <person name="Lindquist E.A."/>
            <person name="Lipzen A."/>
            <person name="Lundell T."/>
            <person name="Morin E."/>
            <person name="Murat C."/>
            <person name="Sun H."/>
            <person name="Tunlid A."/>
            <person name="Henrissat B."/>
            <person name="Grigoriev I.V."/>
            <person name="Hibbett D.S."/>
            <person name="Martin F."/>
            <person name="Nordberg H.P."/>
            <person name="Cantor M.N."/>
            <person name="Hua S.X."/>
        </authorList>
    </citation>
    <scope>NUCLEOTIDE SEQUENCE [LARGE SCALE GENOMIC DNA]</scope>
    <source>
        <strain evidence="1 2">MUT 4182</strain>
    </source>
</reference>
<sequence>MKELIESAEIFLQDTLYYIRWGLHSVPYSLPVCYKGVMIQLRFSVQGYICTVQEIVYPRKAS</sequence>
<proteinExistence type="predicted"/>
<evidence type="ECO:0000313" key="1">
    <source>
        <dbReference type="EMBL" id="KIO34186.1"/>
    </source>
</evidence>
<gene>
    <name evidence="1" type="ORF">M407DRAFT_240781</name>
</gene>
<reference evidence="2" key="2">
    <citation type="submission" date="2015-01" db="EMBL/GenBank/DDBJ databases">
        <title>Evolutionary Origins and Diversification of the Mycorrhizal Mutualists.</title>
        <authorList>
            <consortium name="DOE Joint Genome Institute"/>
            <consortium name="Mycorrhizal Genomics Consortium"/>
            <person name="Kohler A."/>
            <person name="Kuo A."/>
            <person name="Nagy L.G."/>
            <person name="Floudas D."/>
            <person name="Copeland A."/>
            <person name="Barry K.W."/>
            <person name="Cichocki N."/>
            <person name="Veneault-Fourrey C."/>
            <person name="LaButti K."/>
            <person name="Lindquist E.A."/>
            <person name="Lipzen A."/>
            <person name="Lundell T."/>
            <person name="Morin E."/>
            <person name="Murat C."/>
            <person name="Riley R."/>
            <person name="Ohm R."/>
            <person name="Sun H."/>
            <person name="Tunlid A."/>
            <person name="Henrissat B."/>
            <person name="Grigoriev I.V."/>
            <person name="Hibbett D.S."/>
            <person name="Martin F."/>
        </authorList>
    </citation>
    <scope>NUCLEOTIDE SEQUENCE [LARGE SCALE GENOMIC DNA]</scope>
    <source>
        <strain evidence="2">MUT 4182</strain>
    </source>
</reference>
<dbReference type="EMBL" id="KN822944">
    <property type="protein sequence ID" value="KIO34186.1"/>
    <property type="molecule type" value="Genomic_DNA"/>
</dbReference>
<name>A0A0C3QWH9_9AGAM</name>
<accession>A0A0C3QWH9</accession>
<dbReference type="Proteomes" id="UP000054248">
    <property type="component" value="Unassembled WGS sequence"/>
</dbReference>